<keyword evidence="1 2" id="KW-0732">Signal</keyword>
<dbReference type="SUPFAM" id="SSF49265">
    <property type="entry name" value="Fibronectin type III"/>
    <property type="match status" value="1"/>
</dbReference>
<dbReference type="InterPro" id="IPR036116">
    <property type="entry name" value="FN3_sf"/>
</dbReference>
<evidence type="ECO:0000313" key="4">
    <source>
        <dbReference type="Proteomes" id="UP000003598"/>
    </source>
</evidence>
<reference evidence="3 4" key="1">
    <citation type="submission" date="2011-03" db="EMBL/GenBank/DDBJ databases">
        <authorList>
            <person name="Weinstock G."/>
            <person name="Sodergren E."/>
            <person name="Clifton S."/>
            <person name="Fulton L."/>
            <person name="Fulton B."/>
            <person name="Courtney L."/>
            <person name="Fronick C."/>
            <person name="Harrison M."/>
            <person name="Strong C."/>
            <person name="Farmer C."/>
            <person name="Delahaunty K."/>
            <person name="Markovic C."/>
            <person name="Hall O."/>
            <person name="Minx P."/>
            <person name="Tomlinson C."/>
            <person name="Mitreva M."/>
            <person name="Hou S."/>
            <person name="Chen J."/>
            <person name="Wollam A."/>
            <person name="Pepin K.H."/>
            <person name="Johnson M."/>
            <person name="Bhonagiri V."/>
            <person name="Zhang X."/>
            <person name="Suruliraj S."/>
            <person name="Warren W."/>
            <person name="Chinwalla A."/>
            <person name="Mardis E.R."/>
            <person name="Wilson R.K."/>
        </authorList>
    </citation>
    <scope>NUCLEOTIDE SEQUENCE [LARGE SCALE GENOMIC DNA]</scope>
    <source>
        <strain evidence="3 4">YIT 11840</strain>
    </source>
</reference>
<dbReference type="STRING" id="762968.HMPREF9441_00887"/>
<dbReference type="AlphaFoldDB" id="G5SNF8"/>
<comment type="caution">
    <text evidence="3">The sequence shown here is derived from an EMBL/GenBank/DDBJ whole genome shotgun (WGS) entry which is preliminary data.</text>
</comment>
<dbReference type="GeneID" id="93556562"/>
<dbReference type="PANTHER" id="PTHR45460">
    <property type="entry name" value="SIMILAR TO CYSTEINE PROTEINASE"/>
    <property type="match status" value="1"/>
</dbReference>
<accession>G5SNF8</accession>
<dbReference type="PATRIC" id="fig|762968.3.peg.790"/>
<dbReference type="CDD" id="cd00063">
    <property type="entry name" value="FN3"/>
    <property type="match status" value="1"/>
</dbReference>
<keyword evidence="4" id="KW-1185">Reference proteome</keyword>
<dbReference type="Gene3D" id="2.130.10.130">
    <property type="entry name" value="Integrin alpha, N-terminal"/>
    <property type="match status" value="1"/>
</dbReference>
<protein>
    <submittedName>
        <fullName evidence="3">FG-GAP repeat protein</fullName>
    </submittedName>
</protein>
<dbReference type="InterPro" id="IPR003961">
    <property type="entry name" value="FN3_dom"/>
</dbReference>
<organism evidence="3 4">
    <name type="scientific">Paraprevotella clara YIT 11840</name>
    <dbReference type="NCBI Taxonomy" id="762968"/>
    <lineage>
        <taxon>Bacteria</taxon>
        <taxon>Pseudomonadati</taxon>
        <taxon>Bacteroidota</taxon>
        <taxon>Bacteroidia</taxon>
        <taxon>Bacteroidales</taxon>
        <taxon>Prevotellaceae</taxon>
        <taxon>Paraprevotella</taxon>
    </lineage>
</organism>
<dbReference type="HOGENOM" id="CLU_357089_0_0_10"/>
<dbReference type="InterPro" id="IPR013783">
    <property type="entry name" value="Ig-like_fold"/>
</dbReference>
<dbReference type="InterPro" id="IPR013517">
    <property type="entry name" value="FG-GAP"/>
</dbReference>
<sequence length="775" mass="85316">MKNATFFRMMALLCWIGGVMATQGQDVVTFEQNRDFRDQVGWPVHRGCPIVADFDNDGFMDVYYGGTSCENGWACRGVYARSNGDGTFSGNLEAIFENDTTYNKLYSKDTVWIDKENGKYELKDSIIDGKVVMDTVVTETFVGMKNGLPVSLRGFGSQPFDFNSDGLVDFITLNQGGNMSGLNPRYTLVKNLGGGQFEIVEDAALAAFNYTGDDNFLFNEGSQYASLVTGDYDRDGYTDVLVTGQASEGRFVKLFRNINGERFENMDVFHPLPFDIEPNRNGLYKVSEGVYDPETGVTTPGDYTQEPTMKAKPLSHGSVAFIDFDNDGWLDIVATGWADGTEDKTSVGVEVGGDEIRFYRNLQNGEFQDVTDKFVKAAQNILDIVGIAHDSKYEVRDVFSAWGMDSGLMLATDFDQDGKMDLWIHGAVAGGRPRFSNYLVFGLGEDYASVEEWPTGILPAHTVAKLGVMYADFNGDDIPDFYQRGCCDEICQDESIPEKFGQAYSWSRLFSVSEGQVGAYGNPQYADYWTAECWGARIPQSDGDTQTMDVAFGDVNGDGLLDIMCTDWTDKADDVVPSYNVTDGVEIIMPDEPEIIKAETGKGYITLKWDRSEMGNGNKAMYNVYARSKDGSVFRILVPANLETGKQLAYQMFGTYATTYAEDYQYYTFDKLPAGDYTVGVQAVNYAYAATSFVTTDVTLEEGVDGVKSISISAALKVTLDGDALTVVADDDIRVNIYNMQGAEVGRGMTNEAITVNGKGVFVVKSGSKVAKIVK</sequence>
<dbReference type="InterPro" id="IPR028994">
    <property type="entry name" value="Integrin_alpha_N"/>
</dbReference>
<dbReference type="Proteomes" id="UP000003598">
    <property type="component" value="Unassembled WGS sequence"/>
</dbReference>
<evidence type="ECO:0000313" key="3">
    <source>
        <dbReference type="EMBL" id="EHH01224.1"/>
    </source>
</evidence>
<proteinExistence type="predicted"/>
<gene>
    <name evidence="3" type="ORF">HMPREF9441_00887</name>
</gene>
<dbReference type="Pfam" id="PF13517">
    <property type="entry name" value="FG-GAP_3"/>
    <property type="match status" value="1"/>
</dbReference>
<dbReference type="eggNOG" id="COG0457">
    <property type="taxonomic scope" value="Bacteria"/>
</dbReference>
<evidence type="ECO:0000256" key="2">
    <source>
        <dbReference type="SAM" id="SignalP"/>
    </source>
</evidence>
<dbReference type="EMBL" id="AFFY01000015">
    <property type="protein sequence ID" value="EHH01224.1"/>
    <property type="molecule type" value="Genomic_DNA"/>
</dbReference>
<dbReference type="SUPFAM" id="SSF69318">
    <property type="entry name" value="Integrin alpha N-terminal domain"/>
    <property type="match status" value="2"/>
</dbReference>
<evidence type="ECO:0000256" key="1">
    <source>
        <dbReference type="ARBA" id="ARBA00022729"/>
    </source>
</evidence>
<dbReference type="PANTHER" id="PTHR45460:SF2">
    <property type="entry name" value="ALPHA 1,3 GLUCANASE, GH71 FAMILY (EUROFUNG)"/>
    <property type="match status" value="1"/>
</dbReference>
<feature type="signal peptide" evidence="2">
    <location>
        <begin position="1"/>
        <end position="21"/>
    </location>
</feature>
<dbReference type="Gene3D" id="2.60.40.10">
    <property type="entry name" value="Immunoglobulins"/>
    <property type="match status" value="1"/>
</dbReference>
<dbReference type="RefSeq" id="WP_008618233.1">
    <property type="nucleotide sequence ID" value="NZ_JH376591.1"/>
</dbReference>
<feature type="chain" id="PRO_5003484103" evidence="2">
    <location>
        <begin position="22"/>
        <end position="775"/>
    </location>
</feature>
<dbReference type="OrthoDB" id="1047314at2"/>
<name>G5SNF8_9BACT</name>